<evidence type="ECO:0000313" key="4">
    <source>
        <dbReference type="Proteomes" id="UP000049472"/>
    </source>
</evidence>
<dbReference type="InterPro" id="IPR045851">
    <property type="entry name" value="AMP-bd_C_sf"/>
</dbReference>
<dbReference type="RefSeq" id="WP_055062117.1">
    <property type="nucleotide sequence ID" value="NZ_CVRQ01000022.1"/>
</dbReference>
<accession>A0A0M6WQI1</accession>
<dbReference type="PANTHER" id="PTHR45527">
    <property type="entry name" value="NONRIBOSOMAL PEPTIDE SYNTHETASE"/>
    <property type="match status" value="1"/>
</dbReference>
<dbReference type="InterPro" id="IPR020845">
    <property type="entry name" value="AMP-binding_CS"/>
</dbReference>
<dbReference type="InterPro" id="IPR000873">
    <property type="entry name" value="AMP-dep_synth/lig_dom"/>
</dbReference>
<dbReference type="Pfam" id="PF00501">
    <property type="entry name" value="AMP-binding"/>
    <property type="match status" value="1"/>
</dbReference>
<evidence type="ECO:0000313" key="3">
    <source>
        <dbReference type="EMBL" id="CRL39241.1"/>
    </source>
</evidence>
<protein>
    <submittedName>
        <fullName evidence="3">Putative amino acid activating enzyme</fullName>
    </submittedName>
</protein>
<dbReference type="GO" id="GO:0005737">
    <property type="term" value="C:cytoplasm"/>
    <property type="evidence" value="ECO:0007669"/>
    <property type="project" value="TreeGrafter"/>
</dbReference>
<gene>
    <name evidence="3" type="ORF">T1815_20371</name>
</gene>
<dbReference type="AlphaFoldDB" id="A0A0M6WQI1"/>
<dbReference type="PROSITE" id="PS00455">
    <property type="entry name" value="AMP_BINDING"/>
    <property type="match status" value="1"/>
</dbReference>
<dbReference type="PANTHER" id="PTHR45527:SF1">
    <property type="entry name" value="FATTY ACID SYNTHASE"/>
    <property type="match status" value="1"/>
</dbReference>
<dbReference type="EMBL" id="CVRQ01000022">
    <property type="protein sequence ID" value="CRL39241.1"/>
    <property type="molecule type" value="Genomic_DNA"/>
</dbReference>
<dbReference type="GO" id="GO:0044550">
    <property type="term" value="P:secondary metabolite biosynthetic process"/>
    <property type="evidence" value="ECO:0007669"/>
    <property type="project" value="TreeGrafter"/>
</dbReference>
<dbReference type="InterPro" id="IPR025110">
    <property type="entry name" value="AMP-bd_C"/>
</dbReference>
<dbReference type="Gene3D" id="3.30.300.30">
    <property type="match status" value="1"/>
</dbReference>
<dbReference type="InterPro" id="IPR042099">
    <property type="entry name" value="ANL_N_sf"/>
</dbReference>
<sequence length="548" mass="60840">MKNVLEWLEATVAKYPDKPAFSDTECSITFAQVYDIARNTGAYLIEQLGGDRTPVAVFAGRKMVTPAYFLGVAYAGRPYAPIDASLPDKRIEKILENLCPRAIVADRESLEHVESIVDELAKSEGFDRPQIFIAEDISRFDQVAGADSNCKISESAGDDVTDSENDTDGGVVAGCAGKTDDSSLDMLAAVRRQMSMTDPLYIIYTSGSTGNPKGVMTSHLSLMTYINAYCDVMHIEESDVLGNQSPLDYIAAIRDIYLPLKTGCSTAIIPKEYFMEPNALFDYMNDKKVSSVGWSVSAFTILTSLGAFEEVGLKSLRKICFSGSVMPCRVLRKWQENLPEAHFVNQYGPTEATASCTYYSVDHTVEDDEVLPIGKAYDNYRVFLIDEHGNEPAVGEQGEICVCGPILALGYYNDPERTAAAFTLNPLNKAYPEQMYRTGDYGRLNEDGILHFCGRMDRQIKHMGHRVELDEVEHAANVVEGVAESCVIYNKAKEVLILFYTGDCDRRSLALALRDELPGFMVPRKIKKLEQLPKLPNGKYDMKKLEEM</sequence>
<dbReference type="GO" id="GO:0031177">
    <property type="term" value="F:phosphopantetheine binding"/>
    <property type="evidence" value="ECO:0007669"/>
    <property type="project" value="TreeGrafter"/>
</dbReference>
<dbReference type="Proteomes" id="UP000049472">
    <property type="component" value="Unassembled WGS sequence"/>
</dbReference>
<dbReference type="Pfam" id="PF13193">
    <property type="entry name" value="AMP-binding_C"/>
    <property type="match status" value="1"/>
</dbReference>
<dbReference type="GO" id="GO:0043041">
    <property type="term" value="P:amino acid activation for nonribosomal peptide biosynthetic process"/>
    <property type="evidence" value="ECO:0007669"/>
    <property type="project" value="TreeGrafter"/>
</dbReference>
<proteinExistence type="predicted"/>
<dbReference type="Gene3D" id="3.40.50.12780">
    <property type="entry name" value="N-terminal domain of ligase-like"/>
    <property type="match status" value="1"/>
</dbReference>
<feature type="domain" description="AMP-binding enzyme C-terminal" evidence="2">
    <location>
        <begin position="471"/>
        <end position="539"/>
    </location>
</feature>
<reference evidence="4" key="1">
    <citation type="submission" date="2015-05" db="EMBL/GenBank/DDBJ databases">
        <authorList>
            <consortium name="Pathogen Informatics"/>
        </authorList>
    </citation>
    <scope>NUCLEOTIDE SEQUENCE [LARGE SCALE GENOMIC DNA]</scope>
    <source>
        <strain evidence="4">T1-815</strain>
    </source>
</reference>
<evidence type="ECO:0000259" key="2">
    <source>
        <dbReference type="Pfam" id="PF13193"/>
    </source>
</evidence>
<organism evidence="3 4">
    <name type="scientific">Agathobacter rectalis</name>
    <dbReference type="NCBI Taxonomy" id="39491"/>
    <lineage>
        <taxon>Bacteria</taxon>
        <taxon>Bacillati</taxon>
        <taxon>Bacillota</taxon>
        <taxon>Clostridia</taxon>
        <taxon>Lachnospirales</taxon>
        <taxon>Lachnospiraceae</taxon>
        <taxon>Agathobacter</taxon>
    </lineage>
</organism>
<name>A0A0M6WQI1_9FIRM</name>
<evidence type="ECO:0000259" key="1">
    <source>
        <dbReference type="Pfam" id="PF00501"/>
    </source>
</evidence>
<keyword evidence="4" id="KW-1185">Reference proteome</keyword>
<dbReference type="SUPFAM" id="SSF56801">
    <property type="entry name" value="Acetyl-CoA synthetase-like"/>
    <property type="match status" value="1"/>
</dbReference>
<feature type="domain" description="AMP-dependent synthetase/ligase" evidence="1">
    <location>
        <begin position="8"/>
        <end position="412"/>
    </location>
</feature>